<dbReference type="Gene3D" id="1.10.10.10">
    <property type="entry name" value="Winged helix-like DNA-binding domain superfamily/Winged helix DNA-binding domain"/>
    <property type="match status" value="1"/>
</dbReference>
<keyword evidence="7" id="KW-0418">Kinase</keyword>
<dbReference type="CDD" id="cd00211">
    <property type="entry name" value="PTS_IIA_fru"/>
    <property type="match status" value="1"/>
</dbReference>
<dbReference type="EMBL" id="JARZFX010000002">
    <property type="protein sequence ID" value="MEC5423077.1"/>
    <property type="molecule type" value="Genomic_DNA"/>
</dbReference>
<comment type="subcellular location">
    <subcellularLocation>
        <location evidence="1">Cytoplasm</location>
    </subcellularLocation>
</comment>
<evidence type="ECO:0000256" key="9">
    <source>
        <dbReference type="ARBA" id="ARBA00037387"/>
    </source>
</evidence>
<feature type="domain" description="PTS EIIA type-2" evidence="12">
    <location>
        <begin position="540"/>
        <end position="680"/>
    </location>
</feature>
<dbReference type="PROSITE" id="PS00372">
    <property type="entry name" value="PTS_EIIA_TYPE_2_HIS"/>
    <property type="match status" value="1"/>
</dbReference>
<dbReference type="PROSITE" id="PS51099">
    <property type="entry name" value="PTS_EIIB_TYPE_2"/>
    <property type="match status" value="1"/>
</dbReference>
<dbReference type="PROSITE" id="PS51094">
    <property type="entry name" value="PTS_EIIA_TYPE_2"/>
    <property type="match status" value="1"/>
</dbReference>
<dbReference type="SUPFAM" id="SSF55804">
    <property type="entry name" value="Phoshotransferase/anion transport protein"/>
    <property type="match status" value="1"/>
</dbReference>
<keyword evidence="2" id="KW-0813">Transport</keyword>
<evidence type="ECO:0000313" key="15">
    <source>
        <dbReference type="EMBL" id="MEC5423077.1"/>
    </source>
</evidence>
<reference evidence="15 16" key="1">
    <citation type="journal article" date="2024" name="Int. J. Syst. Evol. Microbiol.">
        <title>Virgibacillus tibetensis sp. nov., isolated from salt lake on the Tibetan Plateau of China.</title>
        <authorList>
            <person name="Phurbu D."/>
            <person name="Liu Z.-X."/>
            <person name="Wang R."/>
            <person name="Zheng Y.-Y."/>
            <person name="Liu H.-C."/>
            <person name="Zhou Y.-G."/>
            <person name="Yu Y.-J."/>
            <person name="Li A.-H."/>
        </authorList>
    </citation>
    <scope>NUCLEOTIDE SEQUENCE [LARGE SCALE GENOMIC DNA]</scope>
    <source>
        <strain evidence="15 16">C22-A2</strain>
    </source>
</reference>
<dbReference type="Pfam" id="PF00359">
    <property type="entry name" value="PTS_EIIA_2"/>
    <property type="match status" value="1"/>
</dbReference>
<keyword evidence="16" id="KW-1185">Reference proteome</keyword>
<dbReference type="RefSeq" id="WP_327606643.1">
    <property type="nucleotide sequence ID" value="NZ_JARZFX010000002.1"/>
</dbReference>
<dbReference type="CDD" id="cd05568">
    <property type="entry name" value="PTS_IIB_bgl_like"/>
    <property type="match status" value="1"/>
</dbReference>
<feature type="domain" description="PRD" evidence="14">
    <location>
        <begin position="286"/>
        <end position="393"/>
    </location>
</feature>
<evidence type="ECO:0000256" key="8">
    <source>
        <dbReference type="ARBA" id="ARBA00023159"/>
    </source>
</evidence>
<dbReference type="PANTHER" id="PTHR36203">
    <property type="entry name" value="ASCORBATE-SPECIFIC PTS SYSTEM EIIA COMPONENT"/>
    <property type="match status" value="1"/>
</dbReference>
<dbReference type="InterPro" id="IPR002178">
    <property type="entry name" value="PTS_EIIA_type-2_dom"/>
</dbReference>
<evidence type="ECO:0000256" key="1">
    <source>
        <dbReference type="ARBA" id="ARBA00004496"/>
    </source>
</evidence>
<keyword evidence="6" id="KW-0598">Phosphotransferase system</keyword>
<feature type="domain" description="PRD" evidence="14">
    <location>
        <begin position="182"/>
        <end position="282"/>
    </location>
</feature>
<evidence type="ECO:0000256" key="3">
    <source>
        <dbReference type="ARBA" id="ARBA00022490"/>
    </source>
</evidence>
<proteinExistence type="predicted"/>
<dbReference type="InterPro" id="IPR013011">
    <property type="entry name" value="PTS_EIIB_2"/>
</dbReference>
<dbReference type="InterPro" id="IPR036388">
    <property type="entry name" value="WH-like_DNA-bd_sf"/>
</dbReference>
<evidence type="ECO:0000313" key="16">
    <source>
        <dbReference type="Proteomes" id="UP001335737"/>
    </source>
</evidence>
<feature type="domain" description="PTS EIIB type-2" evidence="13">
    <location>
        <begin position="398"/>
        <end position="485"/>
    </location>
</feature>
<dbReference type="Pfam" id="PF05043">
    <property type="entry name" value="Mga"/>
    <property type="match status" value="1"/>
</dbReference>
<dbReference type="Gene3D" id="3.40.930.10">
    <property type="entry name" value="Mannitol-specific EII, Chain A"/>
    <property type="match status" value="1"/>
</dbReference>
<comment type="function">
    <text evidence="9">The phosphoenolpyruvate-dependent sugar phosphotransferase system (sugar PTS), a major carbohydrate active transport system, catalyzes the phosphorylation of incoming sugar substrates concomitantly with their translocation across the cell membrane. The enzyme II UlaABC PTS system is involved in ascorbate transport.</text>
</comment>
<dbReference type="InterPro" id="IPR011608">
    <property type="entry name" value="PRD"/>
</dbReference>
<dbReference type="Pfam" id="PF00874">
    <property type="entry name" value="PRD"/>
    <property type="match status" value="2"/>
</dbReference>
<evidence type="ECO:0000256" key="10">
    <source>
        <dbReference type="ARBA" id="ARBA00041175"/>
    </source>
</evidence>
<dbReference type="Proteomes" id="UP001335737">
    <property type="component" value="Unassembled WGS sequence"/>
</dbReference>
<accession>A0ABU6KF42</accession>
<evidence type="ECO:0000259" key="14">
    <source>
        <dbReference type="PROSITE" id="PS51372"/>
    </source>
</evidence>
<keyword evidence="8" id="KW-0010">Activator</keyword>
<keyword evidence="3" id="KW-0963">Cytoplasm</keyword>
<evidence type="ECO:0000256" key="4">
    <source>
        <dbReference type="ARBA" id="ARBA00022553"/>
    </source>
</evidence>
<dbReference type="InterPro" id="IPR016152">
    <property type="entry name" value="PTrfase/Anion_transptr"/>
</dbReference>
<evidence type="ECO:0000259" key="12">
    <source>
        <dbReference type="PROSITE" id="PS51094"/>
    </source>
</evidence>
<dbReference type="InterPro" id="IPR051351">
    <property type="entry name" value="Ascorbate-PTS_EIIA_comp"/>
</dbReference>
<dbReference type="Gene3D" id="1.10.1790.10">
    <property type="entry name" value="PRD domain"/>
    <property type="match status" value="2"/>
</dbReference>
<dbReference type="InterPro" id="IPR036634">
    <property type="entry name" value="PRD_sf"/>
</dbReference>
<evidence type="ECO:0000256" key="7">
    <source>
        <dbReference type="ARBA" id="ARBA00022777"/>
    </source>
</evidence>
<dbReference type="SUPFAM" id="SSF63520">
    <property type="entry name" value="PTS-regulatory domain, PRD"/>
    <property type="match status" value="2"/>
</dbReference>
<gene>
    <name evidence="15" type="ORF">QGM71_06130</name>
</gene>
<name>A0ABU6KF42_9BACI</name>
<evidence type="ECO:0000256" key="6">
    <source>
        <dbReference type="ARBA" id="ARBA00022683"/>
    </source>
</evidence>
<comment type="caution">
    <text evidence="15">The sequence shown here is derived from an EMBL/GenBank/DDBJ whole genome shotgun (WGS) entry which is preliminary data.</text>
</comment>
<evidence type="ECO:0000259" key="13">
    <source>
        <dbReference type="PROSITE" id="PS51099"/>
    </source>
</evidence>
<keyword evidence="5" id="KW-0808">Transferase</keyword>
<protein>
    <recommendedName>
        <fullName evidence="10">Ascorbate-specific PTS system EIIA component</fullName>
    </recommendedName>
    <alternativeName>
        <fullName evidence="11">Ascorbate-specific phosphotransferase enzyme IIA component</fullName>
    </alternativeName>
</protein>
<evidence type="ECO:0000256" key="5">
    <source>
        <dbReference type="ARBA" id="ARBA00022679"/>
    </source>
</evidence>
<organism evidence="15 16">
    <name type="scientific">Virgibacillus tibetensis</name>
    <dbReference type="NCBI Taxonomy" id="3042313"/>
    <lineage>
        <taxon>Bacteria</taxon>
        <taxon>Bacillati</taxon>
        <taxon>Bacillota</taxon>
        <taxon>Bacilli</taxon>
        <taxon>Bacillales</taxon>
        <taxon>Bacillaceae</taxon>
        <taxon>Virgibacillus</taxon>
    </lineage>
</organism>
<evidence type="ECO:0000256" key="2">
    <source>
        <dbReference type="ARBA" id="ARBA00022448"/>
    </source>
</evidence>
<evidence type="ECO:0000256" key="11">
    <source>
        <dbReference type="ARBA" id="ARBA00042072"/>
    </source>
</evidence>
<dbReference type="InterPro" id="IPR007737">
    <property type="entry name" value="Mga_HTH"/>
</dbReference>
<sequence>MQLDGRSNNILEELINNPSINSKDVEKKYNITRRQLGYSFNKINDWLTDKNLPEIERTKQGHFIIDPKIFSKLTEQDVSPVDMNILSEKQRVYMIVMMLLSNEELSLIHFTSELEVSKNTILSDMKRAQDYVSDYEIAIRYSRRFGYLLEGKEFHIRKLLTQVTSKILDMNNGESWIRRLADIEEAEISELSNRIDKVENKLNLKFTDEKITSMPYTLSLVLRRIKQGKKISSFYIKYEELSDTKEYLATEEILYDIEDIPVEERMFITLHLLTINVYWSEFLTEETIPNLLQALDDMLRLFEKRACILLQDKEQLLNKLLLHVKPAYYRIKYQLTEVNDNEDMVSKEFKELHHLVKQSTTPLSDLIGTRIPESETTYLTMLIGGWLTRQGDSIQEKVKAIVVCPKGVSVSRLMLSELRDLFPEFVFLDSLSVREFQTYSLDYEIVFSPIFLETEKKLFIANSFLEREEKYRLRKQVMMELHGYIPFDINVEDLIEIVKKHAVIEDEQKLSKELFGYINPDTGTSVRDQQLDRPTASLSELITPNKVTLKKSVDSWEEAIRTSAKPLVESGHIEPDYVEAMIMHCEKDPYIVIGPNIAIPHAAPDEGVNDVSMSLLILEEGVNFTEDYTINLVIVIAAVDKQKHLKALMQLMKLAGSEEDRTALTNASTVEEAYTIIKKYSNE</sequence>
<keyword evidence="4" id="KW-0597">Phosphoprotein</keyword>
<dbReference type="PANTHER" id="PTHR36203:SF1">
    <property type="entry name" value="ASCORBATE-SPECIFIC PTS SYSTEM EIIA COMPONENT"/>
    <property type="match status" value="1"/>
</dbReference>
<dbReference type="PROSITE" id="PS51372">
    <property type="entry name" value="PRD_2"/>
    <property type="match status" value="2"/>
</dbReference>